<evidence type="ECO:0000313" key="2">
    <source>
        <dbReference type="EMBL" id="EOB12752.1"/>
    </source>
</evidence>
<evidence type="ECO:0000256" key="1">
    <source>
        <dbReference type="SAM" id="SignalP"/>
    </source>
</evidence>
<dbReference type="VEuPathDB" id="MicrosporidiaDB:NBO_371g0006"/>
<dbReference type="HOGENOM" id="CLU_1533026_0_0_1"/>
<dbReference type="Proteomes" id="UP000016927">
    <property type="component" value="Unassembled WGS sequence"/>
</dbReference>
<feature type="chain" id="PRO_5004344490" evidence="1">
    <location>
        <begin position="17"/>
        <end position="175"/>
    </location>
</feature>
<dbReference type="EMBL" id="KB909279">
    <property type="protein sequence ID" value="EOB12752.1"/>
    <property type="molecule type" value="Genomic_DNA"/>
</dbReference>
<reference evidence="2 3" key="1">
    <citation type="journal article" date="2013" name="BMC Genomics">
        <title>Comparative genomics of parasitic silkworm microsporidia reveal an association between genome expansion and host adaptation.</title>
        <authorList>
            <person name="Pan G."/>
            <person name="Xu J."/>
            <person name="Li T."/>
            <person name="Xia Q."/>
            <person name="Liu S.L."/>
            <person name="Zhang G."/>
            <person name="Li S."/>
            <person name="Li C."/>
            <person name="Liu H."/>
            <person name="Yang L."/>
            <person name="Liu T."/>
            <person name="Zhang X."/>
            <person name="Wu Z."/>
            <person name="Fan W."/>
            <person name="Dang X."/>
            <person name="Xiang H."/>
            <person name="Tao M."/>
            <person name="Li Y."/>
            <person name="Hu J."/>
            <person name="Li Z."/>
            <person name="Lin L."/>
            <person name="Luo J."/>
            <person name="Geng L."/>
            <person name="Wang L."/>
            <person name="Long M."/>
            <person name="Wan Y."/>
            <person name="He N."/>
            <person name="Zhang Z."/>
            <person name="Lu C."/>
            <person name="Keeling P.J."/>
            <person name="Wang J."/>
            <person name="Xiang Z."/>
            <person name="Zhou Z."/>
        </authorList>
    </citation>
    <scope>NUCLEOTIDE SEQUENCE [LARGE SCALE GENOMIC DNA]</scope>
    <source>
        <strain evidence="3">CQ1 / CVCC 102059</strain>
    </source>
</reference>
<evidence type="ECO:0000313" key="3">
    <source>
        <dbReference type="Proteomes" id="UP000016927"/>
    </source>
</evidence>
<keyword evidence="3" id="KW-1185">Reference proteome</keyword>
<sequence length="175" mass="21033">MFCILLLHLLETIVVCSELSSIEKNKDYFLLFIKTTENIDEIQIVHRKIRPPILVDCLRENDFERTVELNKNGSMIFIYKIKINIKKKFYKRHKLEICFYSGKDLICIAKELKFNYEGYFLKTLKFYTPITDLNENEEKLFYEPDRKKIPKNKDNFCIFEMNIPNREIKGPNVVF</sequence>
<protein>
    <submittedName>
        <fullName evidence="2">Uncharacterized protein</fullName>
    </submittedName>
</protein>
<dbReference type="AlphaFoldDB" id="R0KRB5"/>
<feature type="signal peptide" evidence="1">
    <location>
        <begin position="1"/>
        <end position="16"/>
    </location>
</feature>
<gene>
    <name evidence="2" type="ORF">NBO_371g0006</name>
</gene>
<organism evidence="2 3">
    <name type="scientific">Nosema bombycis (strain CQ1 / CVCC 102059)</name>
    <name type="common">Microsporidian parasite</name>
    <name type="synonym">Pebrine of silkworm</name>
    <dbReference type="NCBI Taxonomy" id="578461"/>
    <lineage>
        <taxon>Eukaryota</taxon>
        <taxon>Fungi</taxon>
        <taxon>Fungi incertae sedis</taxon>
        <taxon>Microsporidia</taxon>
        <taxon>Nosematidae</taxon>
        <taxon>Nosema</taxon>
    </lineage>
</organism>
<accession>R0KRB5</accession>
<keyword evidence="1" id="KW-0732">Signal</keyword>
<name>R0KRB5_NOSB1</name>
<proteinExistence type="predicted"/>